<name>A0A934TTH0_9BURK</name>
<keyword evidence="2" id="KW-1185">Reference proteome</keyword>
<organism evidence="1 2">
    <name type="scientific">Ramlibacter ginsenosidimutans</name>
    <dbReference type="NCBI Taxonomy" id="502333"/>
    <lineage>
        <taxon>Bacteria</taxon>
        <taxon>Pseudomonadati</taxon>
        <taxon>Pseudomonadota</taxon>
        <taxon>Betaproteobacteria</taxon>
        <taxon>Burkholderiales</taxon>
        <taxon>Comamonadaceae</taxon>
        <taxon>Ramlibacter</taxon>
    </lineage>
</organism>
<protein>
    <submittedName>
        <fullName evidence="1">Uncharacterized protein</fullName>
    </submittedName>
</protein>
<accession>A0A934TTH0</accession>
<proteinExistence type="predicted"/>
<dbReference type="Proteomes" id="UP000630528">
    <property type="component" value="Unassembled WGS sequence"/>
</dbReference>
<evidence type="ECO:0000313" key="1">
    <source>
        <dbReference type="EMBL" id="MBK6006610.1"/>
    </source>
</evidence>
<reference evidence="1" key="1">
    <citation type="journal article" date="2012" name="J. Microbiol. Biotechnol.">
        <title>Ramlibacter ginsenosidimutans sp. nov., with ginsenoside-converting activity.</title>
        <authorList>
            <person name="Wang L."/>
            <person name="An D.S."/>
            <person name="Kim S.G."/>
            <person name="Jin F.X."/>
            <person name="Kim S.C."/>
            <person name="Lee S.T."/>
            <person name="Im W.T."/>
        </authorList>
    </citation>
    <scope>NUCLEOTIDE SEQUENCE</scope>
    <source>
        <strain evidence="1">KACC 17527</strain>
    </source>
</reference>
<dbReference type="EMBL" id="JAEPWM010000003">
    <property type="protein sequence ID" value="MBK6006610.1"/>
    <property type="molecule type" value="Genomic_DNA"/>
</dbReference>
<sequence length="189" mass="20904">MGLIARLLGRKEKDDDRDDAERGVSSLQAATRDRTRRELIAMALRDTLKKHGLVDGCITLDALPGFTSTRHRGMHIQLVFRDWQPSLLAYVVALESAVKGRLNRLDPLSPSWITGVSWRFEPRDRTVWPRLPVPGETSVSITAARHAGSLQSADTQKKLLKSGDDAFMPTAHGQLVAAPDFSPTLPMRG</sequence>
<dbReference type="RefSeq" id="WP_201170350.1">
    <property type="nucleotide sequence ID" value="NZ_JAEPWM010000003.1"/>
</dbReference>
<gene>
    <name evidence="1" type="ORF">JJB11_10945</name>
</gene>
<evidence type="ECO:0000313" key="2">
    <source>
        <dbReference type="Proteomes" id="UP000630528"/>
    </source>
</evidence>
<dbReference type="AlphaFoldDB" id="A0A934TTH0"/>
<comment type="caution">
    <text evidence="1">The sequence shown here is derived from an EMBL/GenBank/DDBJ whole genome shotgun (WGS) entry which is preliminary data.</text>
</comment>
<reference evidence="1" key="2">
    <citation type="submission" date="2021-01" db="EMBL/GenBank/DDBJ databases">
        <authorList>
            <person name="Kang M."/>
        </authorList>
    </citation>
    <scope>NUCLEOTIDE SEQUENCE</scope>
    <source>
        <strain evidence="1">KACC 17527</strain>
    </source>
</reference>